<dbReference type="EMBL" id="CAXDID020000100">
    <property type="protein sequence ID" value="CAL6025906.1"/>
    <property type="molecule type" value="Genomic_DNA"/>
</dbReference>
<keyword evidence="1" id="KW-0812">Transmembrane</keyword>
<organism evidence="2">
    <name type="scientific">Hexamita inflata</name>
    <dbReference type="NCBI Taxonomy" id="28002"/>
    <lineage>
        <taxon>Eukaryota</taxon>
        <taxon>Metamonada</taxon>
        <taxon>Diplomonadida</taxon>
        <taxon>Hexamitidae</taxon>
        <taxon>Hexamitinae</taxon>
        <taxon>Hexamita</taxon>
    </lineage>
</organism>
<feature type="transmembrane region" description="Helical" evidence="1">
    <location>
        <begin position="21"/>
        <end position="43"/>
    </location>
</feature>
<keyword evidence="1" id="KW-0472">Membrane</keyword>
<comment type="caution">
    <text evidence="2">The sequence shown here is derived from an EMBL/GenBank/DDBJ whole genome shotgun (WGS) entry which is preliminary data.</text>
</comment>
<reference evidence="3 4" key="2">
    <citation type="submission" date="2024-07" db="EMBL/GenBank/DDBJ databases">
        <authorList>
            <person name="Akdeniz Z."/>
        </authorList>
    </citation>
    <scope>NUCLEOTIDE SEQUENCE [LARGE SCALE GENOMIC DNA]</scope>
</reference>
<protein>
    <submittedName>
        <fullName evidence="3">Hypothetical_protein</fullName>
    </submittedName>
</protein>
<proteinExistence type="predicted"/>
<evidence type="ECO:0000313" key="3">
    <source>
        <dbReference type="EMBL" id="CAL6025906.1"/>
    </source>
</evidence>
<evidence type="ECO:0000313" key="4">
    <source>
        <dbReference type="Proteomes" id="UP001642409"/>
    </source>
</evidence>
<dbReference type="EMBL" id="CATOUU010000062">
    <property type="protein sequence ID" value="CAI9915054.1"/>
    <property type="molecule type" value="Genomic_DNA"/>
</dbReference>
<name>A0AA86TCR5_9EUKA</name>
<feature type="transmembrane region" description="Helical" evidence="1">
    <location>
        <begin position="49"/>
        <end position="71"/>
    </location>
</feature>
<sequence length="112" mass="12879">MMKQFRVNIQDVQQHLAIFRAISWFGPFLTIFGFSCDITFIFIEDITKYSWVIILGILCSAVGLLITCASISSCCKFESTRYFMCPCCLSQSELQDIRQHVQSFDAQDQEVI</sequence>
<gene>
    <name evidence="2" type="ORF">HINF_LOCUS2699</name>
    <name evidence="3" type="ORF">HINF_LOCUS30592</name>
</gene>
<dbReference type="AlphaFoldDB" id="A0AA86TCR5"/>
<keyword evidence="1" id="KW-1133">Transmembrane helix</keyword>
<keyword evidence="4" id="KW-1185">Reference proteome</keyword>
<evidence type="ECO:0000256" key="1">
    <source>
        <dbReference type="SAM" id="Phobius"/>
    </source>
</evidence>
<reference evidence="2" key="1">
    <citation type="submission" date="2023-06" db="EMBL/GenBank/DDBJ databases">
        <authorList>
            <person name="Kurt Z."/>
        </authorList>
    </citation>
    <scope>NUCLEOTIDE SEQUENCE</scope>
</reference>
<dbReference type="Proteomes" id="UP001642409">
    <property type="component" value="Unassembled WGS sequence"/>
</dbReference>
<evidence type="ECO:0000313" key="2">
    <source>
        <dbReference type="EMBL" id="CAI9915054.1"/>
    </source>
</evidence>
<accession>A0AA86TCR5</accession>